<evidence type="ECO:0000256" key="10">
    <source>
        <dbReference type="RuleBase" id="RU361274"/>
    </source>
</evidence>
<comment type="catalytic activity">
    <reaction evidence="9">
        <text>S-methyl-5'-thioadenosine + phosphate = 5-(methylsulfanyl)-alpha-D-ribose 1-phosphate + adenine</text>
        <dbReference type="Rhea" id="RHEA:11852"/>
        <dbReference type="ChEBI" id="CHEBI:16708"/>
        <dbReference type="ChEBI" id="CHEBI:17509"/>
        <dbReference type="ChEBI" id="CHEBI:43474"/>
        <dbReference type="ChEBI" id="CHEBI:58533"/>
        <dbReference type="EC" id="2.4.2.28"/>
    </reaction>
    <physiologicalReaction direction="left-to-right" evidence="9">
        <dbReference type="Rhea" id="RHEA:11853"/>
    </physiologicalReaction>
</comment>
<evidence type="ECO:0000256" key="4">
    <source>
        <dbReference type="ARBA" id="ARBA00022723"/>
    </source>
</evidence>
<reference evidence="12" key="1">
    <citation type="submission" date="2008-03" db="EMBL/GenBank/DDBJ databases">
        <title>Complete sequence of Polynucleobacter necessarius STIR1.</title>
        <authorList>
            <consortium name="US DOE Joint Genome Institute"/>
            <person name="Copeland A."/>
            <person name="Lucas S."/>
            <person name="Lapidus A."/>
            <person name="Barry K."/>
            <person name="Detter J.C."/>
            <person name="Glavina del Rio T."/>
            <person name="Hammon N."/>
            <person name="Israni S."/>
            <person name="Dalin E."/>
            <person name="Tice H."/>
            <person name="Pitluck S."/>
            <person name="Chain P."/>
            <person name="Malfatti S."/>
            <person name="Shin M."/>
            <person name="Vergez L."/>
            <person name="Schmutz J."/>
            <person name="Larimer F."/>
            <person name="Land M."/>
            <person name="Hauser L."/>
            <person name="Kyrpides N."/>
            <person name="Kim E."/>
            <person name="Hahn M."/>
            <person name="Richardson P."/>
        </authorList>
    </citation>
    <scope>NUCLEOTIDE SEQUENCE [LARGE SCALE GENOMIC DNA]</scope>
    <source>
        <strain evidence="12">STIR1</strain>
    </source>
</reference>
<dbReference type="KEGG" id="pne:Pnec_0920"/>
<accession>B1XUU1</accession>
<dbReference type="EMBL" id="CP001010">
    <property type="protein sequence ID" value="ACB44118.1"/>
    <property type="molecule type" value="Genomic_DNA"/>
</dbReference>
<dbReference type="GO" id="GO:0005507">
    <property type="term" value="F:copper ion binding"/>
    <property type="evidence" value="ECO:0007669"/>
    <property type="project" value="TreeGrafter"/>
</dbReference>
<dbReference type="GO" id="GO:0016787">
    <property type="term" value="F:hydrolase activity"/>
    <property type="evidence" value="ECO:0007669"/>
    <property type="project" value="UniProtKB-KW"/>
</dbReference>
<keyword evidence="6" id="KW-0862">Zinc</keyword>
<dbReference type="AlphaFoldDB" id="B1XUU1"/>
<protein>
    <recommendedName>
        <fullName evidence="10">Purine nucleoside phosphorylase</fullName>
    </recommendedName>
</protein>
<evidence type="ECO:0000256" key="5">
    <source>
        <dbReference type="ARBA" id="ARBA00022801"/>
    </source>
</evidence>
<dbReference type="InterPro" id="IPR003730">
    <property type="entry name" value="Cu_polyphenol_OxRdtase"/>
</dbReference>
<dbReference type="PANTHER" id="PTHR30616:SF2">
    <property type="entry name" value="PURINE NUCLEOSIDE PHOSPHORYLASE LACC1"/>
    <property type="match status" value="1"/>
</dbReference>
<dbReference type="NCBIfam" id="TIGR00726">
    <property type="entry name" value="peptidoglycan editing factor PgeF"/>
    <property type="match status" value="1"/>
</dbReference>
<sequence length="254" mass="27572">MSFLNPNWPKPPSVHSLQSTRAGGVSKPPFNSLNLGDHVGDQIENVLVNRAIFTKALPAEPLWLKQTHSTIVSTPESRALKHHALIEADASVSNIPGDVLVVMTADCLPVLFANRQGTVVGVAHAGWRGLCSGVLENTIAEMLNLSSKAKAPDLIAWLGPAIGPDAFEVGEDVVSAFRDFGLPFSEGAFKLISNKPGKYLADIYELARDRLKACGIQFIYGGEYCTMKDGEQFFSYRRDGETGRFATAIWIAKE</sequence>
<evidence type="ECO:0000256" key="2">
    <source>
        <dbReference type="ARBA" id="ARBA00007353"/>
    </source>
</evidence>
<comment type="catalytic activity">
    <reaction evidence="7">
        <text>adenosine + H2O + H(+) = inosine + NH4(+)</text>
        <dbReference type="Rhea" id="RHEA:24408"/>
        <dbReference type="ChEBI" id="CHEBI:15377"/>
        <dbReference type="ChEBI" id="CHEBI:15378"/>
        <dbReference type="ChEBI" id="CHEBI:16335"/>
        <dbReference type="ChEBI" id="CHEBI:17596"/>
        <dbReference type="ChEBI" id="CHEBI:28938"/>
        <dbReference type="EC" id="3.5.4.4"/>
    </reaction>
    <physiologicalReaction direction="left-to-right" evidence="7">
        <dbReference type="Rhea" id="RHEA:24409"/>
    </physiologicalReaction>
</comment>
<dbReference type="CDD" id="cd16833">
    <property type="entry name" value="YfiH"/>
    <property type="match status" value="1"/>
</dbReference>
<evidence type="ECO:0000256" key="6">
    <source>
        <dbReference type="ARBA" id="ARBA00022833"/>
    </source>
</evidence>
<dbReference type="HOGENOM" id="CLU_065784_1_1_4"/>
<feature type="region of interest" description="Disordered" evidence="11">
    <location>
        <begin position="1"/>
        <end position="23"/>
    </location>
</feature>
<dbReference type="GO" id="GO:0017061">
    <property type="term" value="F:S-methyl-5-thioadenosine phosphorylase activity"/>
    <property type="evidence" value="ECO:0007669"/>
    <property type="project" value="UniProtKB-EC"/>
</dbReference>
<dbReference type="Pfam" id="PF02578">
    <property type="entry name" value="Cu-oxidase_4"/>
    <property type="match status" value="1"/>
</dbReference>
<keyword evidence="3" id="KW-0808">Transferase</keyword>
<organism evidence="12">
    <name type="scientific">Polynucleobacter necessarius subsp. necessarius (strain STIR1)</name>
    <dbReference type="NCBI Taxonomy" id="452638"/>
    <lineage>
        <taxon>Bacteria</taxon>
        <taxon>Pseudomonadati</taxon>
        <taxon>Pseudomonadota</taxon>
        <taxon>Betaproteobacteria</taxon>
        <taxon>Burkholderiales</taxon>
        <taxon>Burkholderiaceae</taxon>
        <taxon>Polynucleobacter</taxon>
    </lineage>
</organism>
<proteinExistence type="inferred from homology"/>
<evidence type="ECO:0000256" key="11">
    <source>
        <dbReference type="SAM" id="MobiDB-lite"/>
    </source>
</evidence>
<comment type="similarity">
    <text evidence="2 10">Belongs to the purine nucleoside phosphorylase YfiH/LACC1 family.</text>
</comment>
<comment type="catalytic activity">
    <reaction evidence="1">
        <text>inosine + phosphate = alpha-D-ribose 1-phosphate + hypoxanthine</text>
        <dbReference type="Rhea" id="RHEA:27646"/>
        <dbReference type="ChEBI" id="CHEBI:17368"/>
        <dbReference type="ChEBI" id="CHEBI:17596"/>
        <dbReference type="ChEBI" id="CHEBI:43474"/>
        <dbReference type="ChEBI" id="CHEBI:57720"/>
        <dbReference type="EC" id="2.4.2.1"/>
    </reaction>
    <physiologicalReaction direction="left-to-right" evidence="1">
        <dbReference type="Rhea" id="RHEA:27647"/>
    </physiologicalReaction>
</comment>
<dbReference type="PANTHER" id="PTHR30616">
    <property type="entry name" value="UNCHARACTERIZED PROTEIN YFIH"/>
    <property type="match status" value="1"/>
</dbReference>
<evidence type="ECO:0000313" key="12">
    <source>
        <dbReference type="EMBL" id="ACB44118.1"/>
    </source>
</evidence>
<name>B1XUU1_POLNS</name>
<dbReference type="eggNOG" id="COG1496">
    <property type="taxonomic scope" value="Bacteria"/>
</dbReference>
<dbReference type="OrthoDB" id="4279at2"/>
<evidence type="ECO:0000256" key="9">
    <source>
        <dbReference type="ARBA" id="ARBA00049893"/>
    </source>
</evidence>
<comment type="catalytic activity">
    <reaction evidence="8">
        <text>adenosine + phosphate = alpha-D-ribose 1-phosphate + adenine</text>
        <dbReference type="Rhea" id="RHEA:27642"/>
        <dbReference type="ChEBI" id="CHEBI:16335"/>
        <dbReference type="ChEBI" id="CHEBI:16708"/>
        <dbReference type="ChEBI" id="CHEBI:43474"/>
        <dbReference type="ChEBI" id="CHEBI:57720"/>
        <dbReference type="EC" id="2.4.2.1"/>
    </reaction>
    <physiologicalReaction direction="left-to-right" evidence="8">
        <dbReference type="Rhea" id="RHEA:27643"/>
    </physiologicalReaction>
</comment>
<evidence type="ECO:0000256" key="8">
    <source>
        <dbReference type="ARBA" id="ARBA00048968"/>
    </source>
</evidence>
<keyword evidence="5" id="KW-0378">Hydrolase</keyword>
<dbReference type="InterPro" id="IPR038371">
    <property type="entry name" value="Cu_polyphenol_OxRdtase_sf"/>
</dbReference>
<evidence type="ECO:0000256" key="1">
    <source>
        <dbReference type="ARBA" id="ARBA00000553"/>
    </source>
</evidence>
<dbReference type="Gene3D" id="3.60.140.10">
    <property type="entry name" value="CNF1/YfiH-like putative cysteine hydrolases"/>
    <property type="match status" value="1"/>
</dbReference>
<dbReference type="InterPro" id="IPR011324">
    <property type="entry name" value="Cytotoxic_necrot_fac-like_cat"/>
</dbReference>
<evidence type="ECO:0000256" key="3">
    <source>
        <dbReference type="ARBA" id="ARBA00022679"/>
    </source>
</evidence>
<evidence type="ECO:0000256" key="7">
    <source>
        <dbReference type="ARBA" id="ARBA00047989"/>
    </source>
</evidence>
<keyword evidence="4" id="KW-0479">Metal-binding</keyword>
<dbReference type="SUPFAM" id="SSF64438">
    <property type="entry name" value="CNF1/YfiH-like putative cysteine hydrolases"/>
    <property type="match status" value="1"/>
</dbReference>
<gene>
    <name evidence="12" type="ordered locus">Pnec_0920</name>
</gene>
<dbReference type="STRING" id="452638.Pnec_0920"/>